<evidence type="ECO:0000313" key="2">
    <source>
        <dbReference type="Proteomes" id="UP000054107"/>
    </source>
</evidence>
<dbReference type="AlphaFoldDB" id="A0A0B7N9D4"/>
<evidence type="ECO:0000313" key="1">
    <source>
        <dbReference type="EMBL" id="CEP15095.1"/>
    </source>
</evidence>
<dbReference type="EMBL" id="LN731879">
    <property type="protein sequence ID" value="CEP15095.1"/>
    <property type="molecule type" value="Genomic_DNA"/>
</dbReference>
<gene>
    <name evidence="1" type="primary">PARPA_09296.1 scaffold 36060</name>
</gene>
<dbReference type="Proteomes" id="UP000054107">
    <property type="component" value="Unassembled WGS sequence"/>
</dbReference>
<sequence length="197" mass="22683">MFEIRPETEPRKLILELSKAPLLKKLRLCNGRMTLTDWENIAYYAPQLEVLCFDDMIIERPYSQKSNTSKLKEFHASNCSKQSNELILLSLVDKYKTLETLRIHRVENEEDDGDGCLHLKKHLNCLLATIVSQNPALKTYVIDLSPESYELKKVCSQDVSECEKTLRIAIESLTAEPEYEPNSMDGVRRTLFNKSNA</sequence>
<reference evidence="1 2" key="1">
    <citation type="submission" date="2014-09" db="EMBL/GenBank/DDBJ databases">
        <authorList>
            <person name="Ellenberger Sabrina"/>
        </authorList>
    </citation>
    <scope>NUCLEOTIDE SEQUENCE [LARGE SCALE GENOMIC DNA]</scope>
    <source>
        <strain evidence="1 2">CBS 412.66</strain>
    </source>
</reference>
<protein>
    <submittedName>
        <fullName evidence="1">Uncharacterized protein</fullName>
    </submittedName>
</protein>
<accession>A0A0B7N9D4</accession>
<proteinExistence type="predicted"/>
<name>A0A0B7N9D4_9FUNG</name>
<keyword evidence="2" id="KW-1185">Reference proteome</keyword>
<organism evidence="1 2">
    <name type="scientific">Parasitella parasitica</name>
    <dbReference type="NCBI Taxonomy" id="35722"/>
    <lineage>
        <taxon>Eukaryota</taxon>
        <taxon>Fungi</taxon>
        <taxon>Fungi incertae sedis</taxon>
        <taxon>Mucoromycota</taxon>
        <taxon>Mucoromycotina</taxon>
        <taxon>Mucoromycetes</taxon>
        <taxon>Mucorales</taxon>
        <taxon>Mucorineae</taxon>
        <taxon>Mucoraceae</taxon>
        <taxon>Parasitella</taxon>
    </lineage>
</organism>
<dbReference type="SUPFAM" id="SSF52047">
    <property type="entry name" value="RNI-like"/>
    <property type="match status" value="1"/>
</dbReference>